<keyword evidence="4" id="KW-1133">Transmembrane helix</keyword>
<dbReference type="GO" id="GO:0005886">
    <property type="term" value="C:plasma membrane"/>
    <property type="evidence" value="ECO:0007669"/>
    <property type="project" value="InterPro"/>
</dbReference>
<keyword evidence="2" id="KW-0175">Coiled coil</keyword>
<evidence type="ECO:0000256" key="4">
    <source>
        <dbReference type="SAM" id="Phobius"/>
    </source>
</evidence>
<dbReference type="Pfam" id="PF01145">
    <property type="entry name" value="Band_7"/>
    <property type="match status" value="1"/>
</dbReference>
<keyword evidence="4" id="KW-0812">Transmembrane</keyword>
<feature type="region of interest" description="Disordered" evidence="3">
    <location>
        <begin position="302"/>
        <end position="332"/>
    </location>
</feature>
<evidence type="ECO:0000259" key="5">
    <source>
        <dbReference type="SMART" id="SM00244"/>
    </source>
</evidence>
<feature type="transmembrane region" description="Helical" evidence="4">
    <location>
        <begin position="29"/>
        <end position="53"/>
    </location>
</feature>
<evidence type="ECO:0000256" key="2">
    <source>
        <dbReference type="SAM" id="Coils"/>
    </source>
</evidence>
<dbReference type="SUPFAM" id="SSF117892">
    <property type="entry name" value="Band 7/SPFH domain"/>
    <property type="match status" value="1"/>
</dbReference>
<keyword evidence="7" id="KW-1185">Reference proteome</keyword>
<dbReference type="GO" id="GO:0008233">
    <property type="term" value="F:peptidase activity"/>
    <property type="evidence" value="ECO:0007669"/>
    <property type="project" value="UniProtKB-KW"/>
</dbReference>
<dbReference type="CDD" id="cd03401">
    <property type="entry name" value="SPFH_prohibitin"/>
    <property type="match status" value="1"/>
</dbReference>
<organism evidence="6 7">
    <name type="scientific">Haladaptatus litoreus</name>
    <dbReference type="NCBI Taxonomy" id="553468"/>
    <lineage>
        <taxon>Archaea</taxon>
        <taxon>Methanobacteriati</taxon>
        <taxon>Methanobacteriota</taxon>
        <taxon>Stenosarchaea group</taxon>
        <taxon>Halobacteria</taxon>
        <taxon>Halobacteriales</taxon>
        <taxon>Haladaptataceae</taxon>
        <taxon>Haladaptatus</taxon>
    </lineage>
</organism>
<evidence type="ECO:0000256" key="1">
    <source>
        <dbReference type="ARBA" id="ARBA00008164"/>
    </source>
</evidence>
<dbReference type="PANTHER" id="PTHR10264:SF19">
    <property type="entry name" value="AT06885P-RELATED"/>
    <property type="match status" value="1"/>
</dbReference>
<dbReference type="SMART" id="SM00244">
    <property type="entry name" value="PHB"/>
    <property type="match status" value="1"/>
</dbReference>
<keyword evidence="6" id="KW-0645">Protease</keyword>
<dbReference type="PANTHER" id="PTHR10264">
    <property type="entry name" value="BAND 7 PROTEIN-RELATED"/>
    <property type="match status" value="1"/>
</dbReference>
<sequence length="332" mass="36360">MFYMSSGNDIPIDPDGSSSPIPDIDLSSILGNTLLIGIAIVVIAAPVVGFMAWEPVEEGNVKVVKKWGAASGTVFEPGAHFINPVSQSTVSLSTRPQAYTMSSQQGDGNRENTDDAITVLTEDGLRVDIDITIRYRVDSAEAVNFYKNYRGTDAAEQRLIRPSIRSVLRTEAGRLPVTEIYTGEGQTKLKAAAQETLQQDFNEDGLILETVQIRNVNLPQEYAQSVEQKEITKQRKQQKENELEVEKLEADRKRIEAEGQAEANRILSESLDQNVLTEKYIEKLNETDTVYIPVGGEGYPQFVRNIEGGSGQNSGQNTAQSTNSGSTNQSAA</sequence>
<evidence type="ECO:0000313" key="7">
    <source>
        <dbReference type="Proteomes" id="UP000186914"/>
    </source>
</evidence>
<dbReference type="InterPro" id="IPR001107">
    <property type="entry name" value="Band_7"/>
</dbReference>
<dbReference type="AlphaFoldDB" id="A0A1N7BH88"/>
<evidence type="ECO:0000256" key="3">
    <source>
        <dbReference type="SAM" id="MobiDB-lite"/>
    </source>
</evidence>
<dbReference type="GO" id="GO:0006508">
    <property type="term" value="P:proteolysis"/>
    <property type="evidence" value="ECO:0007669"/>
    <property type="project" value="UniProtKB-KW"/>
</dbReference>
<feature type="coiled-coil region" evidence="2">
    <location>
        <begin position="222"/>
        <end position="265"/>
    </location>
</feature>
<reference evidence="7" key="1">
    <citation type="submission" date="2017-01" db="EMBL/GenBank/DDBJ databases">
        <authorList>
            <person name="Varghese N."/>
            <person name="Submissions S."/>
        </authorList>
    </citation>
    <scope>NUCLEOTIDE SEQUENCE [LARGE SCALE GENOMIC DNA]</scope>
    <source>
        <strain evidence="7">CGMCC 1.7737</strain>
    </source>
</reference>
<dbReference type="EMBL" id="FTNO01000002">
    <property type="protein sequence ID" value="SIR50606.1"/>
    <property type="molecule type" value="Genomic_DNA"/>
</dbReference>
<proteinExistence type="inferred from homology"/>
<keyword evidence="4" id="KW-0472">Membrane</keyword>
<dbReference type="InterPro" id="IPR043202">
    <property type="entry name" value="Band-7_stomatin-like"/>
</dbReference>
<name>A0A1N7BH88_9EURY</name>
<feature type="domain" description="Band 7" evidence="5">
    <location>
        <begin position="51"/>
        <end position="230"/>
    </location>
</feature>
<dbReference type="Gene3D" id="3.30.479.30">
    <property type="entry name" value="Band 7 domain"/>
    <property type="match status" value="1"/>
</dbReference>
<protein>
    <submittedName>
        <fullName evidence="6">Regulator of protease activity HflC, stomatin/prohibitin superfamily</fullName>
    </submittedName>
</protein>
<accession>A0A1N7BH88</accession>
<dbReference type="Proteomes" id="UP000186914">
    <property type="component" value="Unassembled WGS sequence"/>
</dbReference>
<dbReference type="InterPro" id="IPR000163">
    <property type="entry name" value="Prohibitin"/>
</dbReference>
<feature type="compositionally biased region" description="Polar residues" evidence="3">
    <location>
        <begin position="313"/>
        <end position="332"/>
    </location>
</feature>
<comment type="similarity">
    <text evidence="1">Belongs to the band 7/mec-2 family.</text>
</comment>
<dbReference type="InterPro" id="IPR036013">
    <property type="entry name" value="Band_7/SPFH_dom_sf"/>
</dbReference>
<gene>
    <name evidence="6" type="ORF">SAMN05421858_2553</name>
</gene>
<evidence type="ECO:0000313" key="6">
    <source>
        <dbReference type="EMBL" id="SIR50606.1"/>
    </source>
</evidence>
<keyword evidence="6" id="KW-0378">Hydrolase</keyword>